<keyword evidence="5" id="KW-0997">Cell inner membrane</keyword>
<feature type="domain" description="TonB C-terminal" evidence="10">
    <location>
        <begin position="14"/>
        <end position="105"/>
    </location>
</feature>
<name>A0ABS1CZS6_9PROT</name>
<dbReference type="Proteomes" id="UP000697995">
    <property type="component" value="Unassembled WGS sequence"/>
</dbReference>
<evidence type="ECO:0000313" key="11">
    <source>
        <dbReference type="EMBL" id="MBK1659721.1"/>
    </source>
</evidence>
<evidence type="ECO:0000259" key="10">
    <source>
        <dbReference type="PROSITE" id="PS52015"/>
    </source>
</evidence>
<keyword evidence="7" id="KW-0653">Protein transport</keyword>
<gene>
    <name evidence="11" type="ORF">CKO45_15925</name>
</gene>
<keyword evidence="6" id="KW-0812">Transmembrane</keyword>
<evidence type="ECO:0000313" key="12">
    <source>
        <dbReference type="Proteomes" id="UP000697995"/>
    </source>
</evidence>
<dbReference type="SUPFAM" id="SSF74653">
    <property type="entry name" value="TolA/TonB C-terminal domain"/>
    <property type="match status" value="1"/>
</dbReference>
<dbReference type="NCBIfam" id="TIGR01352">
    <property type="entry name" value="tonB_Cterm"/>
    <property type="match status" value="1"/>
</dbReference>
<evidence type="ECO:0000256" key="3">
    <source>
        <dbReference type="ARBA" id="ARBA00022448"/>
    </source>
</evidence>
<organism evidence="11 12">
    <name type="scientific">Paracraurococcus ruber</name>
    <dbReference type="NCBI Taxonomy" id="77675"/>
    <lineage>
        <taxon>Bacteria</taxon>
        <taxon>Pseudomonadati</taxon>
        <taxon>Pseudomonadota</taxon>
        <taxon>Alphaproteobacteria</taxon>
        <taxon>Acetobacterales</taxon>
        <taxon>Roseomonadaceae</taxon>
        <taxon>Paracraurococcus</taxon>
    </lineage>
</organism>
<dbReference type="InterPro" id="IPR037682">
    <property type="entry name" value="TonB_C"/>
</dbReference>
<keyword evidence="4" id="KW-1003">Cell membrane</keyword>
<evidence type="ECO:0000256" key="2">
    <source>
        <dbReference type="ARBA" id="ARBA00006555"/>
    </source>
</evidence>
<dbReference type="PANTHER" id="PTHR33446">
    <property type="entry name" value="PROTEIN TONB-RELATED"/>
    <property type="match status" value="1"/>
</dbReference>
<accession>A0ABS1CZS6</accession>
<comment type="similarity">
    <text evidence="2">Belongs to the TonB family.</text>
</comment>
<dbReference type="InterPro" id="IPR006260">
    <property type="entry name" value="TonB/TolA_C"/>
</dbReference>
<evidence type="ECO:0000256" key="8">
    <source>
        <dbReference type="ARBA" id="ARBA00022989"/>
    </source>
</evidence>
<protein>
    <recommendedName>
        <fullName evidence="10">TonB C-terminal domain-containing protein</fullName>
    </recommendedName>
</protein>
<keyword evidence="9" id="KW-0472">Membrane</keyword>
<dbReference type="PROSITE" id="PS52015">
    <property type="entry name" value="TONB_CTD"/>
    <property type="match status" value="1"/>
</dbReference>
<keyword evidence="12" id="KW-1185">Reference proteome</keyword>
<evidence type="ECO:0000256" key="5">
    <source>
        <dbReference type="ARBA" id="ARBA00022519"/>
    </source>
</evidence>
<comment type="subcellular location">
    <subcellularLocation>
        <location evidence="1">Cell inner membrane</location>
        <topology evidence="1">Single-pass membrane protein</topology>
        <orientation evidence="1">Periplasmic side</orientation>
    </subcellularLocation>
</comment>
<keyword evidence="8" id="KW-1133">Transmembrane helix</keyword>
<dbReference type="Gene3D" id="3.30.1150.10">
    <property type="match status" value="1"/>
</dbReference>
<keyword evidence="3" id="KW-0813">Transport</keyword>
<proteinExistence type="inferred from homology"/>
<dbReference type="InterPro" id="IPR051045">
    <property type="entry name" value="TonB-dependent_transducer"/>
</dbReference>
<dbReference type="PANTHER" id="PTHR33446:SF2">
    <property type="entry name" value="PROTEIN TONB"/>
    <property type="match status" value="1"/>
</dbReference>
<evidence type="ECO:0000256" key="9">
    <source>
        <dbReference type="ARBA" id="ARBA00023136"/>
    </source>
</evidence>
<reference evidence="11 12" key="1">
    <citation type="journal article" date="2020" name="Microorganisms">
        <title>Osmotic Adaptation and Compatible Solute Biosynthesis of Phototrophic Bacteria as Revealed from Genome Analyses.</title>
        <authorList>
            <person name="Imhoff J.F."/>
            <person name="Rahn T."/>
            <person name="Kunzel S."/>
            <person name="Keller A."/>
            <person name="Neulinger S.C."/>
        </authorList>
    </citation>
    <scope>NUCLEOTIDE SEQUENCE [LARGE SCALE GENOMIC DNA]</scope>
    <source>
        <strain evidence="11 12">DSM 15382</strain>
    </source>
</reference>
<dbReference type="Pfam" id="PF03544">
    <property type="entry name" value="TonB_C"/>
    <property type="match status" value="1"/>
</dbReference>
<evidence type="ECO:0000256" key="6">
    <source>
        <dbReference type="ARBA" id="ARBA00022692"/>
    </source>
</evidence>
<evidence type="ECO:0000256" key="1">
    <source>
        <dbReference type="ARBA" id="ARBA00004383"/>
    </source>
</evidence>
<evidence type="ECO:0000256" key="4">
    <source>
        <dbReference type="ARBA" id="ARBA00022475"/>
    </source>
</evidence>
<dbReference type="EMBL" id="NRSG01000119">
    <property type="protein sequence ID" value="MBK1659721.1"/>
    <property type="molecule type" value="Genomic_DNA"/>
</dbReference>
<sequence length="105" mass="11662">MPPPVAEPAAIPILGGLPRFRRPPAPPDYPLRAREAGIEGTALLRLRIAGDGTLQEVRLLRSAGNRWLDEAAQAAARRWEIAPTLRDGRPIEAWVEVPVRFRLEE</sequence>
<evidence type="ECO:0000256" key="7">
    <source>
        <dbReference type="ARBA" id="ARBA00022927"/>
    </source>
</evidence>
<comment type="caution">
    <text evidence="11">The sequence shown here is derived from an EMBL/GenBank/DDBJ whole genome shotgun (WGS) entry which is preliminary data.</text>
</comment>